<feature type="domain" description="Type I restriction modification DNA specificity" evidence="4">
    <location>
        <begin position="5"/>
        <end position="186"/>
    </location>
</feature>
<dbReference type="Gene3D" id="3.90.220.20">
    <property type="entry name" value="DNA methylase specificity domains"/>
    <property type="match status" value="2"/>
</dbReference>
<dbReference type="InterPro" id="IPR000055">
    <property type="entry name" value="Restrct_endonuc_typeI_TRD"/>
</dbReference>
<dbReference type="OrthoDB" id="9798929at2"/>
<evidence type="ECO:0000256" key="2">
    <source>
        <dbReference type="ARBA" id="ARBA00022747"/>
    </source>
</evidence>
<dbReference type="InterPro" id="IPR052021">
    <property type="entry name" value="Type-I_RS_S_subunit"/>
</dbReference>
<gene>
    <name evidence="5" type="ORF">DKT75_20620</name>
</gene>
<dbReference type="Pfam" id="PF01420">
    <property type="entry name" value="Methylase_S"/>
    <property type="match status" value="1"/>
</dbReference>
<dbReference type="Proteomes" id="UP000245506">
    <property type="component" value="Unassembled WGS sequence"/>
</dbReference>
<dbReference type="CDD" id="cd17246">
    <property type="entry name" value="RMtype1_S_SonII-TRD2-CR2_like"/>
    <property type="match status" value="1"/>
</dbReference>
<evidence type="ECO:0000256" key="3">
    <source>
        <dbReference type="ARBA" id="ARBA00023125"/>
    </source>
</evidence>
<keyword evidence="3" id="KW-0238">DNA-binding</keyword>
<evidence type="ECO:0000256" key="1">
    <source>
        <dbReference type="ARBA" id="ARBA00010923"/>
    </source>
</evidence>
<reference evidence="5 6" key="1">
    <citation type="submission" date="2018-05" db="EMBL/GenBank/DDBJ databases">
        <title>Leucothrix arctica sp. nov., isolated from Arctic seawater.</title>
        <authorList>
            <person name="Choi A."/>
            <person name="Baek K."/>
        </authorList>
    </citation>
    <scope>NUCLEOTIDE SEQUENCE [LARGE SCALE GENOMIC DNA]</scope>
    <source>
        <strain evidence="5 6">IMCC9719</strain>
    </source>
</reference>
<dbReference type="GO" id="GO:0009307">
    <property type="term" value="P:DNA restriction-modification system"/>
    <property type="evidence" value="ECO:0007669"/>
    <property type="project" value="UniProtKB-KW"/>
</dbReference>
<keyword evidence="2" id="KW-0680">Restriction system</keyword>
<evidence type="ECO:0000313" key="6">
    <source>
        <dbReference type="Proteomes" id="UP000245506"/>
    </source>
</evidence>
<dbReference type="AlphaFoldDB" id="A0A317C325"/>
<dbReference type="GO" id="GO:0003677">
    <property type="term" value="F:DNA binding"/>
    <property type="evidence" value="ECO:0007669"/>
    <property type="project" value="UniProtKB-KW"/>
</dbReference>
<keyword evidence="6" id="KW-1185">Reference proteome</keyword>
<dbReference type="PANTHER" id="PTHR30408">
    <property type="entry name" value="TYPE-1 RESTRICTION ENZYME ECOKI SPECIFICITY PROTEIN"/>
    <property type="match status" value="1"/>
</dbReference>
<proteinExistence type="inferred from homology"/>
<accession>A0A317C325</accession>
<dbReference type="SUPFAM" id="SSF116734">
    <property type="entry name" value="DNA methylase specificity domain"/>
    <property type="match status" value="2"/>
</dbReference>
<comment type="caution">
    <text evidence="5">The sequence shown here is derived from an EMBL/GenBank/DDBJ whole genome shotgun (WGS) entry which is preliminary data.</text>
</comment>
<comment type="similarity">
    <text evidence="1">Belongs to the type-I restriction system S methylase family.</text>
</comment>
<keyword evidence="5" id="KW-0378">Hydrolase</keyword>
<keyword evidence="5" id="KW-0540">Nuclease</keyword>
<sequence>MIAFPENWQMAKINSVCEHIVDCINKTAPVVDYETPYKMIRTTNVKQGRVNLDVTRFVTEQTFIKWNRRLTPQKNDVVLTREAPLGDVGLIRSNDHVMLGQRTMLYRANPEVLDQNFLYYSLLGGILQAQIRMLGSGSTVEHMRVPDAEQLDVPLPPLSIQKKIAATLTTYDDLIEANNRRIQLLENMAEEIYKEWFVRLRFPGYENVKTSKGAPEGWQMLSIDSLCNLITDGAHSSPKHVESSDYRIATVKDMESNGFNKKTMKTISESDYRKLVKGGCKPSENDILIAKDGSYLKHVFVWRGGEGLVLLSSIAILRPDLEKISPYFLVMLLKQQSTKSMMSSYVSGVAIPRIILKDFKKMMLLVPTFDLMDRFEKEASQIFDQMAFLEKVNQNLVATRDKLLPRLISGKLSVENLDINFPPSMKEALA</sequence>
<dbReference type="GO" id="GO:0004519">
    <property type="term" value="F:endonuclease activity"/>
    <property type="evidence" value="ECO:0007669"/>
    <property type="project" value="UniProtKB-KW"/>
</dbReference>
<evidence type="ECO:0000259" key="4">
    <source>
        <dbReference type="Pfam" id="PF01420"/>
    </source>
</evidence>
<evidence type="ECO:0000313" key="5">
    <source>
        <dbReference type="EMBL" id="PWQ93096.1"/>
    </source>
</evidence>
<keyword evidence="5" id="KW-0255">Endonuclease</keyword>
<protein>
    <submittedName>
        <fullName evidence="5">Restriction endonuclease subunit S</fullName>
    </submittedName>
</protein>
<dbReference type="EMBL" id="QGKL01000043">
    <property type="protein sequence ID" value="PWQ93096.1"/>
    <property type="molecule type" value="Genomic_DNA"/>
</dbReference>
<dbReference type="PANTHER" id="PTHR30408:SF13">
    <property type="entry name" value="TYPE I RESTRICTION ENZYME HINDI SPECIFICITY SUBUNIT"/>
    <property type="match status" value="1"/>
</dbReference>
<dbReference type="RefSeq" id="WP_109826614.1">
    <property type="nucleotide sequence ID" value="NZ_QGKL01000043.1"/>
</dbReference>
<name>A0A317C325_9GAMM</name>
<dbReference type="InterPro" id="IPR044946">
    <property type="entry name" value="Restrct_endonuc_typeI_TRD_sf"/>
</dbReference>
<organism evidence="5 6">
    <name type="scientific">Leucothrix arctica</name>
    <dbReference type="NCBI Taxonomy" id="1481894"/>
    <lineage>
        <taxon>Bacteria</taxon>
        <taxon>Pseudomonadati</taxon>
        <taxon>Pseudomonadota</taxon>
        <taxon>Gammaproteobacteria</taxon>
        <taxon>Thiotrichales</taxon>
        <taxon>Thiotrichaceae</taxon>
        <taxon>Leucothrix</taxon>
    </lineage>
</organism>